<accession>A0A8T0MUL5</accession>
<comment type="caution">
    <text evidence="2">The sequence shown here is derived from an EMBL/GenBank/DDBJ whole genome shotgun (WGS) entry which is preliminary data.</text>
</comment>
<evidence type="ECO:0000313" key="2">
    <source>
        <dbReference type="EMBL" id="KAG2540213.1"/>
    </source>
</evidence>
<reference evidence="2" key="1">
    <citation type="submission" date="2020-05" db="EMBL/GenBank/DDBJ databases">
        <title>WGS assembly of Panicum virgatum.</title>
        <authorList>
            <person name="Lovell J.T."/>
            <person name="Jenkins J."/>
            <person name="Shu S."/>
            <person name="Juenger T.E."/>
            <person name="Schmutz J."/>
        </authorList>
    </citation>
    <scope>NUCLEOTIDE SEQUENCE</scope>
    <source>
        <strain evidence="2">AP13</strain>
    </source>
</reference>
<sequence>MIRLFSLVLGSGLKPPTGRPSSFQSKGAGGDFCRRMGGVGMRRGGKRTDGPRKAILLATLVFVSSLYSLFLILLYWGIRRSNFCMCKPHLNEWEDVVAMKRERGRSLFTWQQRRAGTWMWLKPCNGVLLFLKWM</sequence>
<keyword evidence="1" id="KW-0812">Transmembrane</keyword>
<proteinExistence type="predicted"/>
<keyword evidence="1" id="KW-0472">Membrane</keyword>
<organism evidence="2 3">
    <name type="scientific">Panicum virgatum</name>
    <name type="common">Blackwell switchgrass</name>
    <dbReference type="NCBI Taxonomy" id="38727"/>
    <lineage>
        <taxon>Eukaryota</taxon>
        <taxon>Viridiplantae</taxon>
        <taxon>Streptophyta</taxon>
        <taxon>Embryophyta</taxon>
        <taxon>Tracheophyta</taxon>
        <taxon>Spermatophyta</taxon>
        <taxon>Magnoliopsida</taxon>
        <taxon>Liliopsida</taxon>
        <taxon>Poales</taxon>
        <taxon>Poaceae</taxon>
        <taxon>PACMAD clade</taxon>
        <taxon>Panicoideae</taxon>
        <taxon>Panicodae</taxon>
        <taxon>Paniceae</taxon>
        <taxon>Panicinae</taxon>
        <taxon>Panicum</taxon>
        <taxon>Panicum sect. Hiantes</taxon>
    </lineage>
</organism>
<name>A0A8T0MUL5_PANVG</name>
<protein>
    <recommendedName>
        <fullName evidence="4">Transmembrane protein</fullName>
    </recommendedName>
</protein>
<evidence type="ECO:0000313" key="3">
    <source>
        <dbReference type="Proteomes" id="UP000823388"/>
    </source>
</evidence>
<evidence type="ECO:0008006" key="4">
    <source>
        <dbReference type="Google" id="ProtNLM"/>
    </source>
</evidence>
<gene>
    <name evidence="2" type="ORF">PVAP13_9NG523300</name>
</gene>
<keyword evidence="3" id="KW-1185">Reference proteome</keyword>
<keyword evidence="1" id="KW-1133">Transmembrane helix</keyword>
<evidence type="ECO:0000256" key="1">
    <source>
        <dbReference type="SAM" id="Phobius"/>
    </source>
</evidence>
<dbReference type="AlphaFoldDB" id="A0A8T0MUL5"/>
<dbReference type="EMBL" id="CM029054">
    <property type="protein sequence ID" value="KAG2540213.1"/>
    <property type="molecule type" value="Genomic_DNA"/>
</dbReference>
<dbReference type="Proteomes" id="UP000823388">
    <property type="component" value="Chromosome 9N"/>
</dbReference>
<feature type="transmembrane region" description="Helical" evidence="1">
    <location>
        <begin position="54"/>
        <end position="78"/>
    </location>
</feature>